<dbReference type="Proteomes" id="UP000278962">
    <property type="component" value="Unassembled WGS sequence"/>
</dbReference>
<gene>
    <name evidence="10" type="ORF">C8N24_2928</name>
</gene>
<evidence type="ECO:0000256" key="5">
    <source>
        <dbReference type="ARBA" id="ARBA00022970"/>
    </source>
</evidence>
<evidence type="ECO:0000256" key="1">
    <source>
        <dbReference type="ARBA" id="ARBA00004651"/>
    </source>
</evidence>
<dbReference type="InterPro" id="IPR010065">
    <property type="entry name" value="AA_ABC_transptr_permease_3TM"/>
</dbReference>
<evidence type="ECO:0000256" key="3">
    <source>
        <dbReference type="ARBA" id="ARBA00022475"/>
    </source>
</evidence>
<dbReference type="InterPro" id="IPR043429">
    <property type="entry name" value="ArtM/GltK/GlnP/TcyL/YhdX-like"/>
</dbReference>
<protein>
    <submittedName>
        <fullName evidence="10">Polar amino acid transport system permease protein</fullName>
    </submittedName>
</protein>
<dbReference type="EMBL" id="RBIL01000001">
    <property type="protein sequence ID" value="RKQ93068.1"/>
    <property type="molecule type" value="Genomic_DNA"/>
</dbReference>
<name>A0A660LDC7_9ACTN</name>
<dbReference type="PANTHER" id="PTHR30614:SF0">
    <property type="entry name" value="L-CYSTINE TRANSPORT SYSTEM PERMEASE PROTEIN TCYL"/>
    <property type="match status" value="1"/>
</dbReference>
<organism evidence="10 11">
    <name type="scientific">Solirubrobacter pauli</name>
    <dbReference type="NCBI Taxonomy" id="166793"/>
    <lineage>
        <taxon>Bacteria</taxon>
        <taxon>Bacillati</taxon>
        <taxon>Actinomycetota</taxon>
        <taxon>Thermoleophilia</taxon>
        <taxon>Solirubrobacterales</taxon>
        <taxon>Solirubrobacteraceae</taxon>
        <taxon>Solirubrobacter</taxon>
    </lineage>
</organism>
<feature type="transmembrane region" description="Helical" evidence="8">
    <location>
        <begin position="234"/>
        <end position="255"/>
    </location>
</feature>
<sequence>MQPIDAVPVRRPGRWIAAIAVALVAAAVVRSVATNPRFQWDVVGEMLFSDRILHGLLLTLELTAIAMVAGVVLGVLVAVARMSPNRLLSGAGAFYVWLFRGTPVLVQLLFWSFISALYPTIEIGPISADANVLITPFMAAILGLALNEAAYMAEIVRAGIVSVPEGQSEAASALGMSRSQQLRRIVLPQAMRVIVPPTGNETISMLKTTSLVSVIASSDLLYSAQLIYSQSFQQIPLLIVVCIWYLAITTLLSLGQAMLERRYGRGVSRARKEARKPMRLLLKPVPAR</sequence>
<dbReference type="InterPro" id="IPR035906">
    <property type="entry name" value="MetI-like_sf"/>
</dbReference>
<feature type="transmembrane region" description="Helical" evidence="8">
    <location>
        <begin position="12"/>
        <end position="32"/>
    </location>
</feature>
<keyword evidence="6 8" id="KW-1133">Transmembrane helix</keyword>
<dbReference type="SUPFAM" id="SSF161098">
    <property type="entry name" value="MetI-like"/>
    <property type="match status" value="1"/>
</dbReference>
<dbReference type="CDD" id="cd06261">
    <property type="entry name" value="TM_PBP2"/>
    <property type="match status" value="1"/>
</dbReference>
<reference evidence="10 11" key="1">
    <citation type="submission" date="2018-10" db="EMBL/GenBank/DDBJ databases">
        <title>Genomic Encyclopedia of Archaeal and Bacterial Type Strains, Phase II (KMG-II): from individual species to whole genera.</title>
        <authorList>
            <person name="Goeker M."/>
        </authorList>
    </citation>
    <scope>NUCLEOTIDE SEQUENCE [LARGE SCALE GENOMIC DNA]</scope>
    <source>
        <strain evidence="10 11">DSM 14954</strain>
    </source>
</reference>
<keyword evidence="3" id="KW-1003">Cell membrane</keyword>
<dbReference type="Pfam" id="PF00528">
    <property type="entry name" value="BPD_transp_1"/>
    <property type="match status" value="1"/>
</dbReference>
<feature type="transmembrane region" description="Helical" evidence="8">
    <location>
        <begin position="92"/>
        <end position="114"/>
    </location>
</feature>
<dbReference type="PROSITE" id="PS50928">
    <property type="entry name" value="ABC_TM1"/>
    <property type="match status" value="1"/>
</dbReference>
<evidence type="ECO:0000256" key="8">
    <source>
        <dbReference type="RuleBase" id="RU363032"/>
    </source>
</evidence>
<proteinExistence type="inferred from homology"/>
<feature type="domain" description="ABC transmembrane type-1" evidence="9">
    <location>
        <begin position="56"/>
        <end position="256"/>
    </location>
</feature>
<dbReference type="GO" id="GO:0006865">
    <property type="term" value="P:amino acid transport"/>
    <property type="evidence" value="ECO:0007669"/>
    <property type="project" value="UniProtKB-KW"/>
</dbReference>
<feature type="transmembrane region" description="Helical" evidence="8">
    <location>
        <begin position="126"/>
        <end position="147"/>
    </location>
</feature>
<keyword evidence="5" id="KW-0029">Amino-acid transport</keyword>
<dbReference type="AlphaFoldDB" id="A0A660LDC7"/>
<keyword evidence="11" id="KW-1185">Reference proteome</keyword>
<dbReference type="GO" id="GO:0022857">
    <property type="term" value="F:transmembrane transporter activity"/>
    <property type="evidence" value="ECO:0007669"/>
    <property type="project" value="InterPro"/>
</dbReference>
<dbReference type="InterPro" id="IPR000515">
    <property type="entry name" value="MetI-like"/>
</dbReference>
<accession>A0A660LDC7</accession>
<dbReference type="GO" id="GO:0043190">
    <property type="term" value="C:ATP-binding cassette (ABC) transporter complex"/>
    <property type="evidence" value="ECO:0007669"/>
    <property type="project" value="InterPro"/>
</dbReference>
<keyword evidence="4 8" id="KW-0812">Transmembrane</keyword>
<dbReference type="NCBIfam" id="TIGR01726">
    <property type="entry name" value="HEQRo_perm_3TM"/>
    <property type="match status" value="1"/>
</dbReference>
<dbReference type="Gene3D" id="1.10.3720.10">
    <property type="entry name" value="MetI-like"/>
    <property type="match status" value="1"/>
</dbReference>
<evidence type="ECO:0000256" key="4">
    <source>
        <dbReference type="ARBA" id="ARBA00022692"/>
    </source>
</evidence>
<dbReference type="OrthoDB" id="92598at2"/>
<feature type="transmembrane region" description="Helical" evidence="8">
    <location>
        <begin position="52"/>
        <end position="80"/>
    </location>
</feature>
<keyword evidence="7 8" id="KW-0472">Membrane</keyword>
<dbReference type="FunFam" id="1.10.3720.10:FF:000006">
    <property type="entry name" value="Glutamate/aspartate ABC transporter, permease protein GltK"/>
    <property type="match status" value="1"/>
</dbReference>
<evidence type="ECO:0000259" key="9">
    <source>
        <dbReference type="PROSITE" id="PS50928"/>
    </source>
</evidence>
<dbReference type="RefSeq" id="WP_121250859.1">
    <property type="nucleotide sequence ID" value="NZ_RBIL01000001.1"/>
</dbReference>
<evidence type="ECO:0000256" key="6">
    <source>
        <dbReference type="ARBA" id="ARBA00022989"/>
    </source>
</evidence>
<dbReference type="PANTHER" id="PTHR30614">
    <property type="entry name" value="MEMBRANE COMPONENT OF AMINO ACID ABC TRANSPORTER"/>
    <property type="match status" value="1"/>
</dbReference>
<evidence type="ECO:0000313" key="11">
    <source>
        <dbReference type="Proteomes" id="UP000278962"/>
    </source>
</evidence>
<keyword evidence="2 8" id="KW-0813">Transport</keyword>
<comment type="caution">
    <text evidence="10">The sequence shown here is derived from an EMBL/GenBank/DDBJ whole genome shotgun (WGS) entry which is preliminary data.</text>
</comment>
<comment type="subcellular location">
    <subcellularLocation>
        <location evidence="1 8">Cell membrane</location>
        <topology evidence="1 8">Multi-pass membrane protein</topology>
    </subcellularLocation>
</comment>
<evidence type="ECO:0000256" key="2">
    <source>
        <dbReference type="ARBA" id="ARBA00022448"/>
    </source>
</evidence>
<evidence type="ECO:0000256" key="7">
    <source>
        <dbReference type="ARBA" id="ARBA00023136"/>
    </source>
</evidence>
<comment type="similarity">
    <text evidence="8">Belongs to the binding-protein-dependent transport system permease family.</text>
</comment>
<evidence type="ECO:0000313" key="10">
    <source>
        <dbReference type="EMBL" id="RKQ93068.1"/>
    </source>
</evidence>